<sequence>LAFAAAVATLLSIQGVTANSKCHPTACYEEYVGPLDCKPDEPCPAIALLADICPWECGKPVPESCAERCKPCKEEVCPEICVCEKVCLK</sequence>
<reference evidence="2" key="1">
    <citation type="submission" date="2022-07" db="EMBL/GenBank/DDBJ databases">
        <title>Phylogenomic reconstructions and comparative analyses of Kickxellomycotina fungi.</title>
        <authorList>
            <person name="Reynolds N.K."/>
            <person name="Stajich J.E."/>
            <person name="Barry K."/>
            <person name="Grigoriev I.V."/>
            <person name="Crous P."/>
            <person name="Smith M.E."/>
        </authorList>
    </citation>
    <scope>NUCLEOTIDE SEQUENCE</scope>
    <source>
        <strain evidence="2">NRRL 1565</strain>
    </source>
</reference>
<keyword evidence="1" id="KW-0732">Signal</keyword>
<keyword evidence="3" id="KW-1185">Reference proteome</keyword>
<name>A0A9W8I0V8_9FUNG</name>
<dbReference type="OrthoDB" id="5586352at2759"/>
<proteinExistence type="predicted"/>
<protein>
    <recommendedName>
        <fullName evidence="4">4Fe-4S ferredoxin-type domain-containing protein</fullName>
    </recommendedName>
</protein>
<dbReference type="Proteomes" id="UP001140094">
    <property type="component" value="Unassembled WGS sequence"/>
</dbReference>
<feature type="chain" id="PRO_5040747647" description="4Fe-4S ferredoxin-type domain-containing protein" evidence="1">
    <location>
        <begin position="19"/>
        <end position="89"/>
    </location>
</feature>
<gene>
    <name evidence="2" type="ORF">H4R20_002765</name>
</gene>
<organism evidence="2 3">
    <name type="scientific">Coemansia guatemalensis</name>
    <dbReference type="NCBI Taxonomy" id="2761395"/>
    <lineage>
        <taxon>Eukaryota</taxon>
        <taxon>Fungi</taxon>
        <taxon>Fungi incertae sedis</taxon>
        <taxon>Zoopagomycota</taxon>
        <taxon>Kickxellomycotina</taxon>
        <taxon>Kickxellomycetes</taxon>
        <taxon>Kickxellales</taxon>
        <taxon>Kickxellaceae</taxon>
        <taxon>Coemansia</taxon>
    </lineage>
</organism>
<accession>A0A9W8I0V8</accession>
<feature type="non-terminal residue" evidence="2">
    <location>
        <position position="1"/>
    </location>
</feature>
<dbReference type="EMBL" id="JANBUO010000485">
    <property type="protein sequence ID" value="KAJ2803775.1"/>
    <property type="molecule type" value="Genomic_DNA"/>
</dbReference>
<comment type="caution">
    <text evidence="2">The sequence shown here is derived from an EMBL/GenBank/DDBJ whole genome shotgun (WGS) entry which is preliminary data.</text>
</comment>
<evidence type="ECO:0000313" key="3">
    <source>
        <dbReference type="Proteomes" id="UP001140094"/>
    </source>
</evidence>
<evidence type="ECO:0008006" key="4">
    <source>
        <dbReference type="Google" id="ProtNLM"/>
    </source>
</evidence>
<evidence type="ECO:0000313" key="2">
    <source>
        <dbReference type="EMBL" id="KAJ2803775.1"/>
    </source>
</evidence>
<evidence type="ECO:0000256" key="1">
    <source>
        <dbReference type="SAM" id="SignalP"/>
    </source>
</evidence>
<feature type="signal peptide" evidence="1">
    <location>
        <begin position="1"/>
        <end position="18"/>
    </location>
</feature>
<dbReference type="AlphaFoldDB" id="A0A9W8I0V8"/>